<dbReference type="AlphaFoldDB" id="A0A2M7Q680"/>
<dbReference type="Pfam" id="PF00213">
    <property type="entry name" value="OSCP"/>
    <property type="match status" value="1"/>
</dbReference>
<evidence type="ECO:0000256" key="1">
    <source>
        <dbReference type="ARBA" id="ARBA00004370"/>
    </source>
</evidence>
<comment type="subcellular location">
    <subcellularLocation>
        <location evidence="1">Membrane</location>
    </subcellularLocation>
</comment>
<dbReference type="GO" id="GO:0016020">
    <property type="term" value="C:membrane"/>
    <property type="evidence" value="ECO:0007669"/>
    <property type="project" value="UniProtKB-SubCell"/>
</dbReference>
<keyword evidence="2" id="KW-0813">Transport</keyword>
<accession>A0A2M7Q680</accession>
<gene>
    <name evidence="7" type="ORF">COY98_00620</name>
</gene>
<dbReference type="Proteomes" id="UP000230732">
    <property type="component" value="Unassembled WGS sequence"/>
</dbReference>
<proteinExistence type="predicted"/>
<keyword evidence="3" id="KW-0375">Hydrogen ion transport</keyword>
<protein>
    <submittedName>
        <fullName evidence="7">Uncharacterized protein</fullName>
    </submittedName>
</protein>
<evidence type="ECO:0000313" key="8">
    <source>
        <dbReference type="Proteomes" id="UP000230732"/>
    </source>
</evidence>
<name>A0A2M7Q680_9BACT</name>
<organism evidence="7 8">
    <name type="scientific">Candidatus Yonathbacteria bacterium CG_4_10_14_0_8_um_filter_43_17</name>
    <dbReference type="NCBI Taxonomy" id="1975099"/>
    <lineage>
        <taxon>Bacteria</taxon>
        <taxon>Candidatus Yonathiibacteriota</taxon>
    </lineage>
</organism>
<evidence type="ECO:0000256" key="6">
    <source>
        <dbReference type="ARBA" id="ARBA00023310"/>
    </source>
</evidence>
<evidence type="ECO:0000256" key="4">
    <source>
        <dbReference type="ARBA" id="ARBA00023065"/>
    </source>
</evidence>
<evidence type="ECO:0000256" key="5">
    <source>
        <dbReference type="ARBA" id="ARBA00023136"/>
    </source>
</evidence>
<evidence type="ECO:0000313" key="7">
    <source>
        <dbReference type="EMBL" id="PIY58699.1"/>
    </source>
</evidence>
<dbReference type="InterPro" id="IPR000711">
    <property type="entry name" value="ATPase_OSCP/dsu"/>
</dbReference>
<keyword evidence="4" id="KW-0406">Ion transport</keyword>
<evidence type="ECO:0000256" key="2">
    <source>
        <dbReference type="ARBA" id="ARBA00022448"/>
    </source>
</evidence>
<evidence type="ECO:0000256" key="3">
    <source>
        <dbReference type="ARBA" id="ARBA00022781"/>
    </source>
</evidence>
<keyword evidence="5" id="KW-0472">Membrane</keyword>
<sequence length="127" mass="14143">MKQNYLKAISILLRAGMPVEQVLSNFKQLLNKRGHQALYGVVLHSLVVNFESGNNQGIPLVVVANANDVKSELVKNALLKLQADTENFTTEIDESIIGGAVISYQHQMIDQSYKTKLKNLYQSVITK</sequence>
<reference evidence="8" key="1">
    <citation type="submission" date="2017-09" db="EMBL/GenBank/DDBJ databases">
        <title>Depth-based differentiation of microbial function through sediment-hosted aquifers and enrichment of novel symbionts in the deep terrestrial subsurface.</title>
        <authorList>
            <person name="Probst A.J."/>
            <person name="Ladd B."/>
            <person name="Jarett J.K."/>
            <person name="Geller-Mcgrath D.E."/>
            <person name="Sieber C.M.K."/>
            <person name="Emerson J.B."/>
            <person name="Anantharaman K."/>
            <person name="Thomas B.C."/>
            <person name="Malmstrom R."/>
            <person name="Stieglmeier M."/>
            <person name="Klingl A."/>
            <person name="Woyke T."/>
            <person name="Ryan C.M."/>
            <person name="Banfield J.F."/>
        </authorList>
    </citation>
    <scope>NUCLEOTIDE SEQUENCE [LARGE SCALE GENOMIC DNA]</scope>
</reference>
<dbReference type="EMBL" id="PFKX01000019">
    <property type="protein sequence ID" value="PIY58699.1"/>
    <property type="molecule type" value="Genomic_DNA"/>
</dbReference>
<dbReference type="GO" id="GO:0046933">
    <property type="term" value="F:proton-transporting ATP synthase activity, rotational mechanism"/>
    <property type="evidence" value="ECO:0007669"/>
    <property type="project" value="InterPro"/>
</dbReference>
<keyword evidence="6" id="KW-0066">ATP synthesis</keyword>
<comment type="caution">
    <text evidence="7">The sequence shown here is derived from an EMBL/GenBank/DDBJ whole genome shotgun (WGS) entry which is preliminary data.</text>
</comment>